<comment type="catalytic activity">
    <reaction evidence="6">
        <text>D-fructose + ATP = D-fructose 6-phosphate + ADP + H(+)</text>
        <dbReference type="Rhea" id="RHEA:16125"/>
        <dbReference type="ChEBI" id="CHEBI:15378"/>
        <dbReference type="ChEBI" id="CHEBI:30616"/>
        <dbReference type="ChEBI" id="CHEBI:37721"/>
        <dbReference type="ChEBI" id="CHEBI:61527"/>
        <dbReference type="ChEBI" id="CHEBI:456216"/>
        <dbReference type="EC" id="2.7.1.4"/>
    </reaction>
</comment>
<dbReference type="InterPro" id="IPR043129">
    <property type="entry name" value="ATPase_NBD"/>
</dbReference>
<comment type="caution">
    <text evidence="7">The sequence shown here is derived from an EMBL/GenBank/DDBJ whole genome shotgun (WGS) entry which is preliminary data.</text>
</comment>
<dbReference type="CDD" id="cd24067">
    <property type="entry name" value="ASKHA_NBD_ROK_BsFRK-like"/>
    <property type="match status" value="1"/>
</dbReference>
<keyword evidence="3" id="KW-0862">Zinc</keyword>
<gene>
    <name evidence="7" type="ORF">GCM10011503_32030</name>
</gene>
<dbReference type="SUPFAM" id="SSF53067">
    <property type="entry name" value="Actin-like ATPase domain"/>
    <property type="match status" value="1"/>
</dbReference>
<protein>
    <recommendedName>
        <fullName evidence="5">fructokinase</fullName>
        <ecNumber evidence="5">2.7.1.4</ecNumber>
    </recommendedName>
</protein>
<dbReference type="Proteomes" id="UP000628854">
    <property type="component" value="Unassembled WGS sequence"/>
</dbReference>
<evidence type="ECO:0000256" key="3">
    <source>
        <dbReference type="ARBA" id="ARBA00022833"/>
    </source>
</evidence>
<evidence type="ECO:0000313" key="8">
    <source>
        <dbReference type="Proteomes" id="UP000628854"/>
    </source>
</evidence>
<evidence type="ECO:0000256" key="2">
    <source>
        <dbReference type="ARBA" id="ARBA00022723"/>
    </source>
</evidence>
<dbReference type="EMBL" id="BMKF01000003">
    <property type="protein sequence ID" value="GGB80841.1"/>
    <property type="molecule type" value="Genomic_DNA"/>
</dbReference>
<comment type="cofactor">
    <cofactor evidence="1">
        <name>Mg(2+)</name>
        <dbReference type="ChEBI" id="CHEBI:18420"/>
    </cofactor>
</comment>
<dbReference type="EC" id="2.7.1.4" evidence="5"/>
<reference evidence="8" key="1">
    <citation type="journal article" date="2019" name="Int. J. Syst. Evol. Microbiol.">
        <title>The Global Catalogue of Microorganisms (GCM) 10K type strain sequencing project: providing services to taxonomists for standard genome sequencing and annotation.</title>
        <authorList>
            <consortium name="The Broad Institute Genomics Platform"/>
            <consortium name="The Broad Institute Genome Sequencing Center for Infectious Disease"/>
            <person name="Wu L."/>
            <person name="Ma J."/>
        </authorList>
    </citation>
    <scope>NUCLEOTIDE SEQUENCE [LARGE SCALE GENOMIC DNA]</scope>
    <source>
        <strain evidence="8">CGMCC 1.15928</strain>
    </source>
</reference>
<dbReference type="InterPro" id="IPR051804">
    <property type="entry name" value="Carb_Metab_Reg_Kinase/Isom"/>
</dbReference>
<sequence length="292" mass="30993">MLAGIEAGGTKMVCAVAEHPAHIRERIEIPTTSPEETFAHIQDFFADQKNIRSIGIAAFGPVDTDRRSKTYGNVLNTPKPGWSGASWVRAMAAYTTPFAIESDVSGACLAEYIYGAGRHKKTLAYVTVGTGIGAGIVHEGRVRTGTGHYEMGHIPVRRDPYDRYGGHCPFHADCLEGLASGPAIDARWGGPLSEMGEGEIALEASYLSQLALTLILTHMPGRIIFGGGVMKTPGLIDAIREQTADRLAGYVSRGDLSGDLSEYIVPPALGDDAGISGALLLAQQAARDATDR</sequence>
<evidence type="ECO:0000256" key="6">
    <source>
        <dbReference type="ARBA" id="ARBA00048451"/>
    </source>
</evidence>
<evidence type="ECO:0000313" key="7">
    <source>
        <dbReference type="EMBL" id="GGB80841.1"/>
    </source>
</evidence>
<dbReference type="InterPro" id="IPR000600">
    <property type="entry name" value="ROK"/>
</dbReference>
<dbReference type="Pfam" id="PF00480">
    <property type="entry name" value="ROK"/>
    <property type="match status" value="1"/>
</dbReference>
<dbReference type="Gene3D" id="3.30.420.40">
    <property type="match status" value="2"/>
</dbReference>
<organism evidence="7 8">
    <name type="scientific">Henriciella pelagia</name>
    <dbReference type="NCBI Taxonomy" id="1977912"/>
    <lineage>
        <taxon>Bacteria</taxon>
        <taxon>Pseudomonadati</taxon>
        <taxon>Pseudomonadota</taxon>
        <taxon>Alphaproteobacteria</taxon>
        <taxon>Hyphomonadales</taxon>
        <taxon>Hyphomonadaceae</taxon>
        <taxon>Henriciella</taxon>
    </lineage>
</organism>
<keyword evidence="8" id="KW-1185">Reference proteome</keyword>
<evidence type="ECO:0000256" key="4">
    <source>
        <dbReference type="ARBA" id="ARBA00022842"/>
    </source>
</evidence>
<evidence type="ECO:0000256" key="5">
    <source>
        <dbReference type="ARBA" id="ARBA00038887"/>
    </source>
</evidence>
<proteinExistence type="predicted"/>
<dbReference type="RefSeq" id="WP_084394832.1">
    <property type="nucleotide sequence ID" value="NZ_BMKF01000003.1"/>
</dbReference>
<accession>A0ABQ1JXZ1</accession>
<keyword evidence="2" id="KW-0479">Metal-binding</keyword>
<keyword evidence="4" id="KW-0460">Magnesium</keyword>
<evidence type="ECO:0000256" key="1">
    <source>
        <dbReference type="ARBA" id="ARBA00001946"/>
    </source>
</evidence>
<dbReference type="PANTHER" id="PTHR42742">
    <property type="entry name" value="TRANSCRIPTIONAL REPRESSOR MPRA"/>
    <property type="match status" value="1"/>
</dbReference>
<name>A0ABQ1JXZ1_9PROT</name>
<dbReference type="PANTHER" id="PTHR42742:SF3">
    <property type="entry name" value="FRUCTOKINASE"/>
    <property type="match status" value="1"/>
</dbReference>